<accession>A0A0F6YKI2</accession>
<name>A0A0F6YKI2_9BACT</name>
<feature type="region of interest" description="Disordered" evidence="1">
    <location>
        <begin position="34"/>
        <end position="115"/>
    </location>
</feature>
<reference evidence="2 3" key="1">
    <citation type="submission" date="2015-03" db="EMBL/GenBank/DDBJ databases">
        <title>Genome assembly of Sandaracinus amylolyticus DSM 53668.</title>
        <authorList>
            <person name="Sharma G."/>
            <person name="Subramanian S."/>
        </authorList>
    </citation>
    <scope>NUCLEOTIDE SEQUENCE [LARGE SCALE GENOMIC DNA]</scope>
    <source>
        <strain evidence="2 3">DSM 53668</strain>
    </source>
</reference>
<organism evidence="2 3">
    <name type="scientific">Sandaracinus amylolyticus</name>
    <dbReference type="NCBI Taxonomy" id="927083"/>
    <lineage>
        <taxon>Bacteria</taxon>
        <taxon>Pseudomonadati</taxon>
        <taxon>Myxococcota</taxon>
        <taxon>Polyangia</taxon>
        <taxon>Polyangiales</taxon>
        <taxon>Sandaracinaceae</taxon>
        <taxon>Sandaracinus</taxon>
    </lineage>
</organism>
<feature type="compositionally biased region" description="Basic and acidic residues" evidence="1">
    <location>
        <begin position="85"/>
        <end position="102"/>
    </location>
</feature>
<gene>
    <name evidence="2" type="ORF">DB32_004465</name>
</gene>
<evidence type="ECO:0000313" key="3">
    <source>
        <dbReference type="Proteomes" id="UP000034883"/>
    </source>
</evidence>
<dbReference type="AlphaFoldDB" id="A0A0F6YKI2"/>
<feature type="compositionally biased region" description="Basic and acidic residues" evidence="1">
    <location>
        <begin position="42"/>
        <end position="62"/>
    </location>
</feature>
<dbReference type="EMBL" id="CP011125">
    <property type="protein sequence ID" value="AKF07316.1"/>
    <property type="molecule type" value="Genomic_DNA"/>
</dbReference>
<keyword evidence="3" id="KW-1185">Reference proteome</keyword>
<dbReference type="Proteomes" id="UP000034883">
    <property type="component" value="Chromosome"/>
</dbReference>
<sequence>MFGHAGAARARRPPELRNAREYIEMRVATSNFAGVFVPPVPDGRDGAKRADGRPGGRAETSRAHAQCGRRKHDEPTLRRAPARRSSFDERARAPSPALEDHPPSGPMKPPAMRRA</sequence>
<proteinExistence type="predicted"/>
<dbReference type="STRING" id="927083.DB32_004465"/>
<evidence type="ECO:0000313" key="2">
    <source>
        <dbReference type="EMBL" id="AKF07316.1"/>
    </source>
</evidence>
<evidence type="ECO:0000256" key="1">
    <source>
        <dbReference type="SAM" id="MobiDB-lite"/>
    </source>
</evidence>
<protein>
    <submittedName>
        <fullName evidence="2">Uncharacterized protein</fullName>
    </submittedName>
</protein>
<dbReference type="KEGG" id="samy:DB32_004465"/>